<organism evidence="6 7">
    <name type="scientific">Ambispora gerdemannii</name>
    <dbReference type="NCBI Taxonomy" id="144530"/>
    <lineage>
        <taxon>Eukaryota</taxon>
        <taxon>Fungi</taxon>
        <taxon>Fungi incertae sedis</taxon>
        <taxon>Mucoromycota</taxon>
        <taxon>Glomeromycotina</taxon>
        <taxon>Glomeromycetes</taxon>
        <taxon>Archaeosporales</taxon>
        <taxon>Ambisporaceae</taxon>
        <taxon>Ambispora</taxon>
    </lineage>
</organism>
<dbReference type="Pfam" id="PF02238">
    <property type="entry name" value="COX7a"/>
    <property type="match status" value="1"/>
</dbReference>
<comment type="subcellular location">
    <subcellularLocation>
        <location evidence="1">Mitochondrion inner membrane</location>
    </subcellularLocation>
</comment>
<keyword evidence="2" id="KW-0999">Mitochondrion inner membrane</keyword>
<keyword evidence="5" id="KW-0812">Transmembrane</keyword>
<keyword evidence="4 5" id="KW-0472">Membrane</keyword>
<evidence type="ECO:0000313" key="6">
    <source>
        <dbReference type="EMBL" id="CAG8435630.1"/>
    </source>
</evidence>
<keyword evidence="5" id="KW-1133">Transmembrane helix</keyword>
<dbReference type="AlphaFoldDB" id="A0A9N8YJ55"/>
<sequence>MFNWIVNRPNRVIELQKYYQQPGPVFLKGRLRKPIIVAYSVMLSGTFLGALYGSVRMAQGKK</sequence>
<name>A0A9N8YJ55_9GLOM</name>
<reference evidence="6" key="1">
    <citation type="submission" date="2021-06" db="EMBL/GenBank/DDBJ databases">
        <authorList>
            <person name="Kallberg Y."/>
            <person name="Tangrot J."/>
            <person name="Rosling A."/>
        </authorList>
    </citation>
    <scope>NUCLEOTIDE SEQUENCE</scope>
    <source>
        <strain evidence="6">MT106</strain>
    </source>
</reference>
<gene>
    <name evidence="6" type="ORF">AGERDE_LOCUS564</name>
</gene>
<evidence type="ECO:0000256" key="1">
    <source>
        <dbReference type="ARBA" id="ARBA00004273"/>
    </source>
</evidence>
<evidence type="ECO:0000313" key="7">
    <source>
        <dbReference type="Proteomes" id="UP000789831"/>
    </source>
</evidence>
<feature type="transmembrane region" description="Helical" evidence="5">
    <location>
        <begin position="36"/>
        <end position="55"/>
    </location>
</feature>
<proteinExistence type="predicted"/>
<comment type="caution">
    <text evidence="6">The sequence shown here is derived from an EMBL/GenBank/DDBJ whole genome shotgun (WGS) entry which is preliminary data.</text>
</comment>
<dbReference type="EMBL" id="CAJVPL010000027">
    <property type="protein sequence ID" value="CAG8435630.1"/>
    <property type="molecule type" value="Genomic_DNA"/>
</dbReference>
<evidence type="ECO:0000256" key="5">
    <source>
        <dbReference type="SAM" id="Phobius"/>
    </source>
</evidence>
<accession>A0A9N8YJ55</accession>
<protein>
    <submittedName>
        <fullName evidence="6">3706_t:CDS:1</fullName>
    </submittedName>
</protein>
<dbReference type="Proteomes" id="UP000789831">
    <property type="component" value="Unassembled WGS sequence"/>
</dbReference>
<dbReference type="OrthoDB" id="5511599at2759"/>
<evidence type="ECO:0000256" key="3">
    <source>
        <dbReference type="ARBA" id="ARBA00023128"/>
    </source>
</evidence>
<evidence type="ECO:0000256" key="4">
    <source>
        <dbReference type="ARBA" id="ARBA00023136"/>
    </source>
</evidence>
<evidence type="ECO:0000256" key="2">
    <source>
        <dbReference type="ARBA" id="ARBA00022792"/>
    </source>
</evidence>
<keyword evidence="7" id="KW-1185">Reference proteome</keyword>
<dbReference type="InterPro" id="IPR039297">
    <property type="entry name" value="COX7a"/>
</dbReference>
<dbReference type="GO" id="GO:0005743">
    <property type="term" value="C:mitochondrial inner membrane"/>
    <property type="evidence" value="ECO:0007669"/>
    <property type="project" value="UniProtKB-SubCell"/>
</dbReference>
<keyword evidence="3" id="KW-0496">Mitochondrion</keyword>